<sequence length="130" mass="14438">MKAHLSSISSLPDPSPHKGVLEATVKAAKTFSSVAACRVSKFQCVHATLLVALQPRDIENLNWNCCLVLPTDMQAAQFAVPDFSLIYEYYEFLDRLDQILSGYSLPISQLQSPNQQVHKGVQKVVEYTPT</sequence>
<dbReference type="Proteomes" id="UP000327157">
    <property type="component" value="Chromosome 5"/>
</dbReference>
<reference evidence="2" key="2">
    <citation type="submission" date="2019-10" db="EMBL/GenBank/DDBJ databases">
        <title>A de novo genome assembly of a pear dwarfing rootstock.</title>
        <authorList>
            <person name="Wang F."/>
            <person name="Wang J."/>
            <person name="Li S."/>
            <person name="Zhang Y."/>
            <person name="Fang M."/>
            <person name="Ma L."/>
            <person name="Zhao Y."/>
            <person name="Jiang S."/>
        </authorList>
    </citation>
    <scope>NUCLEOTIDE SEQUENCE [LARGE SCALE GENOMIC DNA]</scope>
</reference>
<organism evidence="1 2">
    <name type="scientific">Pyrus ussuriensis x Pyrus communis</name>
    <dbReference type="NCBI Taxonomy" id="2448454"/>
    <lineage>
        <taxon>Eukaryota</taxon>
        <taxon>Viridiplantae</taxon>
        <taxon>Streptophyta</taxon>
        <taxon>Embryophyta</taxon>
        <taxon>Tracheophyta</taxon>
        <taxon>Spermatophyta</taxon>
        <taxon>Magnoliopsida</taxon>
        <taxon>eudicotyledons</taxon>
        <taxon>Gunneridae</taxon>
        <taxon>Pentapetalae</taxon>
        <taxon>rosids</taxon>
        <taxon>fabids</taxon>
        <taxon>Rosales</taxon>
        <taxon>Rosaceae</taxon>
        <taxon>Amygdaloideae</taxon>
        <taxon>Maleae</taxon>
        <taxon>Pyrus</taxon>
    </lineage>
</organism>
<evidence type="ECO:0000313" key="2">
    <source>
        <dbReference type="Proteomes" id="UP000327157"/>
    </source>
</evidence>
<dbReference type="AlphaFoldDB" id="A0A5N5IBX8"/>
<name>A0A5N5IBX8_9ROSA</name>
<keyword evidence="2" id="KW-1185">Reference proteome</keyword>
<reference evidence="1 2" key="3">
    <citation type="submission" date="2019-11" db="EMBL/GenBank/DDBJ databases">
        <title>A de novo genome assembly of a pear dwarfing rootstock.</title>
        <authorList>
            <person name="Wang F."/>
            <person name="Wang J."/>
            <person name="Li S."/>
            <person name="Zhang Y."/>
            <person name="Fang M."/>
            <person name="Ma L."/>
            <person name="Zhao Y."/>
            <person name="Jiang S."/>
        </authorList>
    </citation>
    <scope>NUCLEOTIDE SEQUENCE [LARGE SCALE GENOMIC DNA]</scope>
    <source>
        <strain evidence="1">S2</strain>
        <tissue evidence="1">Leaf</tissue>
    </source>
</reference>
<comment type="caution">
    <text evidence="1">The sequence shown here is derived from an EMBL/GenBank/DDBJ whole genome shotgun (WGS) entry which is preliminary data.</text>
</comment>
<protein>
    <submittedName>
        <fullName evidence="1">Uncharacterized protein</fullName>
    </submittedName>
</protein>
<reference evidence="1 2" key="1">
    <citation type="submission" date="2019-09" db="EMBL/GenBank/DDBJ databases">
        <authorList>
            <person name="Ou C."/>
        </authorList>
    </citation>
    <scope>NUCLEOTIDE SEQUENCE [LARGE SCALE GENOMIC DNA]</scope>
    <source>
        <strain evidence="1">S2</strain>
        <tissue evidence="1">Leaf</tissue>
    </source>
</reference>
<proteinExistence type="predicted"/>
<evidence type="ECO:0000313" key="1">
    <source>
        <dbReference type="EMBL" id="KAB2636101.1"/>
    </source>
</evidence>
<accession>A0A5N5IBX8</accession>
<gene>
    <name evidence="1" type="ORF">D8674_026635</name>
</gene>
<dbReference type="EMBL" id="SMOL01000004">
    <property type="protein sequence ID" value="KAB2636101.1"/>
    <property type="molecule type" value="Genomic_DNA"/>
</dbReference>